<dbReference type="SUPFAM" id="SSF56281">
    <property type="entry name" value="Metallo-hydrolase/oxidoreductase"/>
    <property type="match status" value="1"/>
</dbReference>
<dbReference type="InterPro" id="IPR036866">
    <property type="entry name" value="RibonucZ/Hydroxyglut_hydro"/>
</dbReference>
<reference evidence="2 3" key="1">
    <citation type="submission" date="2015-09" db="EMBL/GenBank/DDBJ databases">
        <authorList>
            <consortium name="Swine Surveillance"/>
        </authorList>
    </citation>
    <scope>NUCLEOTIDE SEQUENCE [LARGE SCALE GENOMIC DNA]</scope>
    <source>
        <strain evidence="2 3">CECT 4292</strain>
    </source>
</reference>
<feature type="domain" description="Metallo-beta-lactamase" evidence="1">
    <location>
        <begin position="33"/>
        <end position="219"/>
    </location>
</feature>
<dbReference type="STRING" id="81569.RUM4293_03200"/>
<dbReference type="AlphaFoldDB" id="A0A0P1EG37"/>
<dbReference type="CDD" id="cd16282">
    <property type="entry name" value="metallo-hydrolase-like_MBL-fold"/>
    <property type="match status" value="1"/>
</dbReference>
<sequence>MAKAFASQGDLGEKTVSFTEVGEGLWAFTAEGDPNSGVIIGDDSVMIVEAQATPRLAGKVIEKVREVTDKPITHLALTHYHAVRVLGASAYGADQVLMSETTRAQVVERGQEDWDSEFQRFPRLFEGHESIPGLTWPTTTFKDRMSVYLGNRRVDLMHLGRAHTAGDIVIHVPDQNVMFTGDIVEYHSACYCGDGHFNDWGGTLDNIAAFDVDAIAPGRGDALLGKDMVEAAIESTRGFVESTYRPAARVAASGGTLKDAWDAVRDACDPKFADYAIYEHCLPFNVARAYDEARGIDTPRIWTAQRDLEMWEQLQG</sequence>
<dbReference type="GeneID" id="55494521"/>
<evidence type="ECO:0000259" key="1">
    <source>
        <dbReference type="SMART" id="SM00849"/>
    </source>
</evidence>
<dbReference type="PANTHER" id="PTHR42951:SF20">
    <property type="entry name" value="BETA LACTAMASE"/>
    <property type="match status" value="1"/>
</dbReference>
<dbReference type="OrthoDB" id="420651at2"/>
<organism evidence="2 3">
    <name type="scientific">Ruegeria atlantica</name>
    <dbReference type="NCBI Taxonomy" id="81569"/>
    <lineage>
        <taxon>Bacteria</taxon>
        <taxon>Pseudomonadati</taxon>
        <taxon>Pseudomonadota</taxon>
        <taxon>Alphaproteobacteria</taxon>
        <taxon>Rhodobacterales</taxon>
        <taxon>Roseobacteraceae</taxon>
        <taxon>Ruegeria</taxon>
    </lineage>
</organism>
<gene>
    <name evidence="2" type="primary">blm_1</name>
    <name evidence="2" type="ORF">RUA4292_03365</name>
</gene>
<dbReference type="Pfam" id="PF00753">
    <property type="entry name" value="Lactamase_B"/>
    <property type="match status" value="1"/>
</dbReference>
<dbReference type="PANTHER" id="PTHR42951">
    <property type="entry name" value="METALLO-BETA-LACTAMASE DOMAIN-CONTAINING"/>
    <property type="match status" value="1"/>
</dbReference>
<dbReference type="Gene3D" id="3.60.15.10">
    <property type="entry name" value="Ribonuclease Z/Hydroxyacylglutathione hydrolase-like"/>
    <property type="match status" value="1"/>
</dbReference>
<dbReference type="InterPro" id="IPR001279">
    <property type="entry name" value="Metallo-B-lactamas"/>
</dbReference>
<accession>A0A0P1EG37</accession>
<dbReference type="InterPro" id="IPR050855">
    <property type="entry name" value="NDM-1-like"/>
</dbReference>
<dbReference type="EC" id="3.5.2.6" evidence="2"/>
<proteinExistence type="predicted"/>
<dbReference type="SMART" id="SM00849">
    <property type="entry name" value="Lactamase_B"/>
    <property type="match status" value="1"/>
</dbReference>
<dbReference type="GO" id="GO:0008800">
    <property type="term" value="F:beta-lactamase activity"/>
    <property type="evidence" value="ECO:0007669"/>
    <property type="project" value="UniProtKB-EC"/>
</dbReference>
<dbReference type="Proteomes" id="UP000050783">
    <property type="component" value="Unassembled WGS sequence"/>
</dbReference>
<dbReference type="RefSeq" id="WP_058278625.1">
    <property type="nucleotide sequence ID" value="NZ_CYPU01000065.1"/>
</dbReference>
<name>A0A0P1EG37_9RHOB</name>
<protein>
    <submittedName>
        <fullName evidence="2">Beta-lactamase 2</fullName>
        <ecNumber evidence="2">3.5.2.6</ecNumber>
    </submittedName>
</protein>
<keyword evidence="2" id="KW-0378">Hydrolase</keyword>
<evidence type="ECO:0000313" key="2">
    <source>
        <dbReference type="EMBL" id="CUH49170.1"/>
    </source>
</evidence>
<dbReference type="EMBL" id="CYPU01000065">
    <property type="protein sequence ID" value="CUH49170.1"/>
    <property type="molecule type" value="Genomic_DNA"/>
</dbReference>
<evidence type="ECO:0000313" key="3">
    <source>
        <dbReference type="Proteomes" id="UP000050783"/>
    </source>
</evidence>